<organism evidence="2 3">
    <name type="scientific">Papilio xuthus</name>
    <name type="common">Asian swallowtail butterfly</name>
    <dbReference type="NCBI Taxonomy" id="66420"/>
    <lineage>
        <taxon>Eukaryota</taxon>
        <taxon>Metazoa</taxon>
        <taxon>Ecdysozoa</taxon>
        <taxon>Arthropoda</taxon>
        <taxon>Hexapoda</taxon>
        <taxon>Insecta</taxon>
        <taxon>Pterygota</taxon>
        <taxon>Neoptera</taxon>
        <taxon>Endopterygota</taxon>
        <taxon>Lepidoptera</taxon>
        <taxon>Glossata</taxon>
        <taxon>Ditrysia</taxon>
        <taxon>Papilionoidea</taxon>
        <taxon>Papilionidae</taxon>
        <taxon>Papilioninae</taxon>
        <taxon>Papilio</taxon>
    </lineage>
</organism>
<dbReference type="InterPro" id="IPR004119">
    <property type="entry name" value="EcKL"/>
</dbReference>
<dbReference type="Pfam" id="PF02958">
    <property type="entry name" value="EcKL"/>
    <property type="match status" value="1"/>
</dbReference>
<dbReference type="SUPFAM" id="SSF56112">
    <property type="entry name" value="Protein kinase-like (PK-like)"/>
    <property type="match status" value="1"/>
</dbReference>
<dbReference type="AlphaFoldDB" id="A0A0N1I9M5"/>
<dbReference type="InterPro" id="IPR011009">
    <property type="entry name" value="Kinase-like_dom_sf"/>
</dbReference>
<dbReference type="EMBL" id="KQ459449">
    <property type="protein sequence ID" value="KPJ00881.1"/>
    <property type="molecule type" value="Genomic_DNA"/>
</dbReference>
<dbReference type="Gene3D" id="3.90.1200.10">
    <property type="match status" value="1"/>
</dbReference>
<name>A0A0N1I9M5_PAPXU</name>
<sequence length="388" mass="45088">MSDVELLRDLVETVASEQGYKDCRIHLKPFSTGGANYTSQLYYVTLLLEGKDDLNLFAKVACVSEHVRKQTSFKIYDTEMYFYTDLLKRYQELEEKHKVPEEHRLATVKFYGCKKEYLKEILILENLSSKGYESYDRFKTFDWEYASKAVTELAKLHALSIALNKQSPEEFKSLSKRLKYDMKAGNLKTIIENVISMALAEIKEENREKLEVFIKKSQEYEFDYFYKVQHQPVIMHGDFRASNIMHRLHEDGHLEVVLLDYQMLNISNPAIDLMYFIFSGSDQEFRRQHYSQLLDHYHTELSNALTRLGVDVDTTYSKENFEADLKEVQPYGLLVGMMMVPMVTVLAEDAPDMSTASGDLANFAIPPNQLAITRLNELVEDFIKWGVL</sequence>
<evidence type="ECO:0000313" key="3">
    <source>
        <dbReference type="Proteomes" id="UP000053268"/>
    </source>
</evidence>
<dbReference type="SMART" id="SM00587">
    <property type="entry name" value="CHK"/>
    <property type="match status" value="1"/>
</dbReference>
<keyword evidence="3" id="KW-1185">Reference proteome</keyword>
<dbReference type="PANTHER" id="PTHR11012">
    <property type="entry name" value="PROTEIN KINASE-LIKE DOMAIN-CONTAINING"/>
    <property type="match status" value="1"/>
</dbReference>
<evidence type="ECO:0000313" key="2">
    <source>
        <dbReference type="EMBL" id="KPJ00881.1"/>
    </source>
</evidence>
<dbReference type="PANTHER" id="PTHR11012:SF30">
    <property type="entry name" value="PROTEIN KINASE-LIKE DOMAIN-CONTAINING"/>
    <property type="match status" value="1"/>
</dbReference>
<gene>
    <name evidence="2" type="ORF">RR46_01360</name>
</gene>
<feature type="domain" description="CHK kinase-like" evidence="1">
    <location>
        <begin position="122"/>
        <end position="307"/>
    </location>
</feature>
<dbReference type="InterPro" id="IPR015897">
    <property type="entry name" value="CHK_kinase-like"/>
</dbReference>
<reference evidence="2 3" key="1">
    <citation type="journal article" date="2015" name="Nat. Commun.">
        <title>Outbred genome sequencing and CRISPR/Cas9 gene editing in butterflies.</title>
        <authorList>
            <person name="Li X."/>
            <person name="Fan D."/>
            <person name="Zhang W."/>
            <person name="Liu G."/>
            <person name="Zhang L."/>
            <person name="Zhao L."/>
            <person name="Fang X."/>
            <person name="Chen L."/>
            <person name="Dong Y."/>
            <person name="Chen Y."/>
            <person name="Ding Y."/>
            <person name="Zhao R."/>
            <person name="Feng M."/>
            <person name="Zhu Y."/>
            <person name="Feng Y."/>
            <person name="Jiang X."/>
            <person name="Zhu D."/>
            <person name="Xiang H."/>
            <person name="Feng X."/>
            <person name="Li S."/>
            <person name="Wang J."/>
            <person name="Zhang G."/>
            <person name="Kronforst M.R."/>
            <person name="Wang W."/>
        </authorList>
    </citation>
    <scope>NUCLEOTIDE SEQUENCE [LARGE SCALE GENOMIC DNA]</scope>
    <source>
        <strain evidence="2">Ya'a_city_454_Px</strain>
        <tissue evidence="2">Whole body</tissue>
    </source>
</reference>
<dbReference type="Proteomes" id="UP000053268">
    <property type="component" value="Unassembled WGS sequence"/>
</dbReference>
<protein>
    <recommendedName>
        <fullName evidence="1">CHK kinase-like domain-containing protein</fullName>
    </recommendedName>
</protein>
<accession>A0A0N1I9M5</accession>
<proteinExistence type="predicted"/>
<evidence type="ECO:0000259" key="1">
    <source>
        <dbReference type="SMART" id="SM00587"/>
    </source>
</evidence>